<dbReference type="InterPro" id="IPR001789">
    <property type="entry name" value="Sig_transdc_resp-reg_receiver"/>
</dbReference>
<dbReference type="Proteomes" id="UP000003288">
    <property type="component" value="Unassembled WGS sequence"/>
</dbReference>
<dbReference type="InterPro" id="IPR036388">
    <property type="entry name" value="WH-like_DNA-bd_sf"/>
</dbReference>
<protein>
    <submittedName>
        <fullName evidence="10">Two-component regulator</fullName>
    </submittedName>
</protein>
<feature type="domain" description="OmpR/PhoB-type" evidence="9">
    <location>
        <begin position="121"/>
        <end position="219"/>
    </location>
</feature>
<dbReference type="Pfam" id="PF00072">
    <property type="entry name" value="Response_reg"/>
    <property type="match status" value="1"/>
</dbReference>
<comment type="caution">
    <text evidence="10">The sequence shown here is derived from an EMBL/GenBank/DDBJ whole genome shotgun (WGS) entry which is preliminary data.</text>
</comment>
<dbReference type="SMART" id="SM00448">
    <property type="entry name" value="REC"/>
    <property type="match status" value="1"/>
</dbReference>
<reference evidence="10 11" key="1">
    <citation type="journal article" date="2011" name="Stand. Genomic Sci.">
        <title>Draft genome sequence of Caminibacter mediatlanticus strain TB-2, an epsilonproteobacterium isolated from a deep-sea hydrothermal vent.</title>
        <authorList>
            <person name="Giovannelli D."/>
            <person name="Ferriera S."/>
            <person name="Johnson J."/>
            <person name="Kravitz S."/>
            <person name="Perez-Rodriguez I."/>
            <person name="Ricci J."/>
            <person name="O'Brien C."/>
            <person name="Voordeckers J.W."/>
            <person name="Bini E."/>
            <person name="Vetriani C."/>
        </authorList>
    </citation>
    <scope>NUCLEOTIDE SEQUENCE [LARGE SCALE GENOMIC DNA]</scope>
    <source>
        <strain evidence="10 11">TB-2</strain>
    </source>
</reference>
<evidence type="ECO:0000256" key="4">
    <source>
        <dbReference type="ARBA" id="ARBA00023125"/>
    </source>
</evidence>
<dbReference type="EMBL" id="ABCJ01000005">
    <property type="protein sequence ID" value="EDM23536.1"/>
    <property type="molecule type" value="Genomic_DNA"/>
</dbReference>
<dbReference type="GO" id="GO:0005829">
    <property type="term" value="C:cytosol"/>
    <property type="evidence" value="ECO:0007669"/>
    <property type="project" value="TreeGrafter"/>
</dbReference>
<evidence type="ECO:0000256" key="5">
    <source>
        <dbReference type="ARBA" id="ARBA00023163"/>
    </source>
</evidence>
<accession>A0AAI9AH56</accession>
<dbReference type="Gene3D" id="3.40.50.2300">
    <property type="match status" value="1"/>
</dbReference>
<dbReference type="SUPFAM" id="SSF52172">
    <property type="entry name" value="CheY-like"/>
    <property type="match status" value="1"/>
</dbReference>
<dbReference type="PROSITE" id="PS50110">
    <property type="entry name" value="RESPONSE_REGULATORY"/>
    <property type="match status" value="1"/>
</dbReference>
<dbReference type="Gene3D" id="1.10.10.10">
    <property type="entry name" value="Winged helix-like DNA-binding domain superfamily/Winged helix DNA-binding domain"/>
    <property type="match status" value="1"/>
</dbReference>
<dbReference type="PANTHER" id="PTHR48111:SF22">
    <property type="entry name" value="REGULATOR OF RPOS"/>
    <property type="match status" value="1"/>
</dbReference>
<dbReference type="PROSITE" id="PS51755">
    <property type="entry name" value="OMPR_PHOB"/>
    <property type="match status" value="1"/>
</dbReference>
<evidence type="ECO:0000256" key="1">
    <source>
        <dbReference type="ARBA" id="ARBA00022553"/>
    </source>
</evidence>
<dbReference type="GO" id="GO:0032993">
    <property type="term" value="C:protein-DNA complex"/>
    <property type="evidence" value="ECO:0007669"/>
    <property type="project" value="TreeGrafter"/>
</dbReference>
<organism evidence="10 11">
    <name type="scientific">Caminibacter mediatlanticus TB-2</name>
    <dbReference type="NCBI Taxonomy" id="391592"/>
    <lineage>
        <taxon>Bacteria</taxon>
        <taxon>Pseudomonadati</taxon>
        <taxon>Campylobacterota</taxon>
        <taxon>Epsilonproteobacteria</taxon>
        <taxon>Nautiliales</taxon>
        <taxon>Nautiliaceae</taxon>
        <taxon>Caminibacter</taxon>
    </lineage>
</organism>
<keyword evidence="2" id="KW-0902">Two-component regulatory system</keyword>
<dbReference type="PANTHER" id="PTHR48111">
    <property type="entry name" value="REGULATOR OF RPOS"/>
    <property type="match status" value="1"/>
</dbReference>
<evidence type="ECO:0000313" key="11">
    <source>
        <dbReference type="Proteomes" id="UP000003288"/>
    </source>
</evidence>
<feature type="DNA-binding region" description="OmpR/PhoB-type" evidence="7">
    <location>
        <begin position="121"/>
        <end position="219"/>
    </location>
</feature>
<evidence type="ECO:0000259" key="8">
    <source>
        <dbReference type="PROSITE" id="PS50110"/>
    </source>
</evidence>
<keyword evidence="5" id="KW-0804">Transcription</keyword>
<evidence type="ECO:0000256" key="7">
    <source>
        <dbReference type="PROSITE-ProRule" id="PRU01091"/>
    </source>
</evidence>
<dbReference type="RefSeq" id="WP_007474760.1">
    <property type="nucleotide sequence ID" value="NZ_ABCJ01000005.1"/>
</dbReference>
<dbReference type="SMART" id="SM00862">
    <property type="entry name" value="Trans_reg_C"/>
    <property type="match status" value="1"/>
</dbReference>
<dbReference type="AlphaFoldDB" id="A0AAI9AH56"/>
<dbReference type="GO" id="GO:0006355">
    <property type="term" value="P:regulation of DNA-templated transcription"/>
    <property type="evidence" value="ECO:0007669"/>
    <property type="project" value="InterPro"/>
</dbReference>
<evidence type="ECO:0000256" key="3">
    <source>
        <dbReference type="ARBA" id="ARBA00023015"/>
    </source>
</evidence>
<keyword evidence="3" id="KW-0805">Transcription regulation</keyword>
<evidence type="ECO:0000259" key="9">
    <source>
        <dbReference type="PROSITE" id="PS51755"/>
    </source>
</evidence>
<keyword evidence="1 6" id="KW-0597">Phosphoprotein</keyword>
<dbReference type="GO" id="GO:0000156">
    <property type="term" value="F:phosphorelay response regulator activity"/>
    <property type="evidence" value="ECO:0007669"/>
    <property type="project" value="TreeGrafter"/>
</dbReference>
<name>A0AAI9AH56_9BACT</name>
<sequence>MRLLVVEKDETLNDLITKALHESKYKTDEAFNVKDAMYFLDIRHYDLVIIDTNFGLSEVFKFIDYAKDLYPFIKIVVISDDPSIETEIKVLKMGADDFIRKPLNFDLLITRVNVALRSGKESHIKIKDLVIIKDEEKIIYKDKESFLKGKAFEVFTYLARYPNQVISKEQLLDAIWEEPELVTPNVIEVAINQIRQKVDKVFKIDTIKTIRRRGYKFSYPKE</sequence>
<feature type="domain" description="Response regulatory" evidence="8">
    <location>
        <begin position="2"/>
        <end position="116"/>
    </location>
</feature>
<evidence type="ECO:0000256" key="6">
    <source>
        <dbReference type="PROSITE-ProRule" id="PRU00169"/>
    </source>
</evidence>
<evidence type="ECO:0000313" key="10">
    <source>
        <dbReference type="EMBL" id="EDM23536.1"/>
    </source>
</evidence>
<dbReference type="InterPro" id="IPR011006">
    <property type="entry name" value="CheY-like_superfamily"/>
</dbReference>
<proteinExistence type="predicted"/>
<evidence type="ECO:0000256" key="2">
    <source>
        <dbReference type="ARBA" id="ARBA00023012"/>
    </source>
</evidence>
<dbReference type="CDD" id="cd00383">
    <property type="entry name" value="trans_reg_C"/>
    <property type="match status" value="1"/>
</dbReference>
<dbReference type="InterPro" id="IPR039420">
    <property type="entry name" value="WalR-like"/>
</dbReference>
<gene>
    <name evidence="10" type="ORF">CMTB2_08372</name>
</gene>
<keyword evidence="4 7" id="KW-0238">DNA-binding</keyword>
<dbReference type="InterPro" id="IPR001867">
    <property type="entry name" value="OmpR/PhoB-type_DNA-bd"/>
</dbReference>
<feature type="modified residue" description="4-aspartylphosphate" evidence="6">
    <location>
        <position position="51"/>
    </location>
</feature>
<dbReference type="GO" id="GO:0000976">
    <property type="term" value="F:transcription cis-regulatory region binding"/>
    <property type="evidence" value="ECO:0007669"/>
    <property type="project" value="TreeGrafter"/>
</dbReference>
<dbReference type="Pfam" id="PF00486">
    <property type="entry name" value="Trans_reg_C"/>
    <property type="match status" value="1"/>
</dbReference>